<proteinExistence type="predicted"/>
<comment type="caution">
    <text evidence="2">The sequence shown here is derived from an EMBL/GenBank/DDBJ whole genome shotgun (WGS) entry which is preliminary data.</text>
</comment>
<keyword evidence="3" id="KW-1185">Reference proteome</keyword>
<feature type="compositionally biased region" description="Basic and acidic residues" evidence="1">
    <location>
        <begin position="38"/>
        <end position="53"/>
    </location>
</feature>
<feature type="region of interest" description="Disordered" evidence="1">
    <location>
        <begin position="1"/>
        <end position="95"/>
    </location>
</feature>
<feature type="compositionally biased region" description="Low complexity" evidence="1">
    <location>
        <begin position="14"/>
        <end position="24"/>
    </location>
</feature>
<dbReference type="OrthoDB" id="3786150at2759"/>
<sequence length="598" mass="66615">MQSITANNKRRRASSSLLSPSAEAPAKKSKLAPEPTDTDVHDATLDVVQEKPVKPVVPGEEDEGDTLMDDDAPAVKTPKGKSKAKATSKNPPITEQFLPWQHNIQIPPKNAFWGIKPITGDPRPHPDQPSARDSNGATNPPMWEDRKFRFKRGSRYVKHFGPGEPLNAENLPDLDQEDLLAITLIDMRPVLKKDPTYPAPRRQPFVYCYDHGVPKDWNNVQAVKGLNDRRGQSINRITLDDPWTKIEREYLAALLTDFPDVSIWELTEKHNDRFMNEDFAATTAFDFSEQSQGRTVESVRHEYVTYKAFYDNGETPTGVRWHTEKSKKGRALHAEKKMQQVFGLPDKKLEDAHDVAQDKAIDDEDGTPKQSAKAVKEATLKKLASQKVKFTMKPKKSLKKYDNEGELDNAPKVPMGEQPKLGGLLELAGAYHPDEVRHSPPHDIPPRSPLSFSDSPLTELGGWTPRSPSLASEDGLTETAVEQAVKDTVDELVDTAVQPAPSFGLGIEIPDSNESQLTTPIEDTQDTKVEHQDAIIQTAQTTVETTTTPTDVDVEVVTSTQETHTQDTSSTIYAIPAPLHATRHVELDEEYDDDDEEL</sequence>
<evidence type="ECO:0000313" key="2">
    <source>
        <dbReference type="EMBL" id="KAF2025780.1"/>
    </source>
</evidence>
<dbReference type="Proteomes" id="UP000799777">
    <property type="component" value="Unassembled WGS sequence"/>
</dbReference>
<feature type="region of interest" description="Disordered" evidence="1">
    <location>
        <begin position="437"/>
        <end position="476"/>
    </location>
</feature>
<dbReference type="EMBL" id="ML978257">
    <property type="protein sequence ID" value="KAF2025780.1"/>
    <property type="molecule type" value="Genomic_DNA"/>
</dbReference>
<accession>A0A9P4H1A1</accession>
<evidence type="ECO:0000256" key="1">
    <source>
        <dbReference type="SAM" id="MobiDB-lite"/>
    </source>
</evidence>
<gene>
    <name evidence="2" type="ORF">EK21DRAFT_116485</name>
</gene>
<protein>
    <submittedName>
        <fullName evidence="2">Uncharacterized protein</fullName>
    </submittedName>
</protein>
<organism evidence="2 3">
    <name type="scientific">Setomelanomma holmii</name>
    <dbReference type="NCBI Taxonomy" id="210430"/>
    <lineage>
        <taxon>Eukaryota</taxon>
        <taxon>Fungi</taxon>
        <taxon>Dikarya</taxon>
        <taxon>Ascomycota</taxon>
        <taxon>Pezizomycotina</taxon>
        <taxon>Dothideomycetes</taxon>
        <taxon>Pleosporomycetidae</taxon>
        <taxon>Pleosporales</taxon>
        <taxon>Pleosporineae</taxon>
        <taxon>Phaeosphaeriaceae</taxon>
        <taxon>Setomelanomma</taxon>
    </lineage>
</organism>
<dbReference type="AlphaFoldDB" id="A0A9P4H1A1"/>
<name>A0A9P4H1A1_9PLEO</name>
<feature type="region of interest" description="Disordered" evidence="1">
    <location>
        <begin position="115"/>
        <end position="143"/>
    </location>
</feature>
<evidence type="ECO:0000313" key="3">
    <source>
        <dbReference type="Proteomes" id="UP000799777"/>
    </source>
</evidence>
<reference evidence="2" key="1">
    <citation type="journal article" date="2020" name="Stud. Mycol.">
        <title>101 Dothideomycetes genomes: a test case for predicting lifestyles and emergence of pathogens.</title>
        <authorList>
            <person name="Haridas S."/>
            <person name="Albert R."/>
            <person name="Binder M."/>
            <person name="Bloem J."/>
            <person name="Labutti K."/>
            <person name="Salamov A."/>
            <person name="Andreopoulos B."/>
            <person name="Baker S."/>
            <person name="Barry K."/>
            <person name="Bills G."/>
            <person name="Bluhm B."/>
            <person name="Cannon C."/>
            <person name="Castanera R."/>
            <person name="Culley D."/>
            <person name="Daum C."/>
            <person name="Ezra D."/>
            <person name="Gonzalez J."/>
            <person name="Henrissat B."/>
            <person name="Kuo A."/>
            <person name="Liang C."/>
            <person name="Lipzen A."/>
            <person name="Lutzoni F."/>
            <person name="Magnuson J."/>
            <person name="Mondo S."/>
            <person name="Nolan M."/>
            <person name="Ohm R."/>
            <person name="Pangilinan J."/>
            <person name="Park H.-J."/>
            <person name="Ramirez L."/>
            <person name="Alfaro M."/>
            <person name="Sun H."/>
            <person name="Tritt A."/>
            <person name="Yoshinaga Y."/>
            <person name="Zwiers L.-H."/>
            <person name="Turgeon B."/>
            <person name="Goodwin S."/>
            <person name="Spatafora J."/>
            <person name="Crous P."/>
            <person name="Grigoriev I."/>
        </authorList>
    </citation>
    <scope>NUCLEOTIDE SEQUENCE</scope>
    <source>
        <strain evidence="2">CBS 110217</strain>
    </source>
</reference>
<feature type="compositionally biased region" description="Acidic residues" evidence="1">
    <location>
        <begin position="59"/>
        <end position="72"/>
    </location>
</feature>